<comment type="caution">
    <text evidence="4">The sequence shown here is derived from an EMBL/GenBank/DDBJ whole genome shotgun (WGS) entry which is preliminary data.</text>
</comment>
<gene>
    <name evidence="4" type="ORF">HW115_07425</name>
</gene>
<evidence type="ECO:0000256" key="1">
    <source>
        <dbReference type="ARBA" id="ARBA00006484"/>
    </source>
</evidence>
<dbReference type="Gene3D" id="3.40.50.720">
    <property type="entry name" value="NAD(P)-binding Rossmann-like Domain"/>
    <property type="match status" value="1"/>
</dbReference>
<dbReference type="InterPro" id="IPR036291">
    <property type="entry name" value="NAD(P)-bd_dom_sf"/>
</dbReference>
<dbReference type="InterPro" id="IPR057326">
    <property type="entry name" value="KR_dom"/>
</dbReference>
<dbReference type="SMART" id="SM00822">
    <property type="entry name" value="PKS_KR"/>
    <property type="match status" value="1"/>
</dbReference>
<dbReference type="Pfam" id="PF13561">
    <property type="entry name" value="adh_short_C2"/>
    <property type="match status" value="1"/>
</dbReference>
<dbReference type="AlphaFoldDB" id="A0A851GK17"/>
<accession>A0A851GK17</accession>
<keyword evidence="5" id="KW-1185">Reference proteome</keyword>
<organism evidence="4 5">
    <name type="scientific">Oceaniferula marina</name>
    <dbReference type="NCBI Taxonomy" id="2748318"/>
    <lineage>
        <taxon>Bacteria</taxon>
        <taxon>Pseudomonadati</taxon>
        <taxon>Verrucomicrobiota</taxon>
        <taxon>Verrucomicrobiia</taxon>
        <taxon>Verrucomicrobiales</taxon>
        <taxon>Verrucomicrobiaceae</taxon>
        <taxon>Oceaniferula</taxon>
    </lineage>
</organism>
<evidence type="ECO:0000313" key="4">
    <source>
        <dbReference type="EMBL" id="NWK55437.1"/>
    </source>
</evidence>
<dbReference type="InterPro" id="IPR002347">
    <property type="entry name" value="SDR_fam"/>
</dbReference>
<evidence type="ECO:0000256" key="2">
    <source>
        <dbReference type="ARBA" id="ARBA00023002"/>
    </source>
</evidence>
<dbReference type="RefSeq" id="WP_178931952.1">
    <property type="nucleotide sequence ID" value="NZ_JACBAZ010000002.1"/>
</dbReference>
<name>A0A851GK17_9BACT</name>
<evidence type="ECO:0000259" key="3">
    <source>
        <dbReference type="SMART" id="SM00822"/>
    </source>
</evidence>
<dbReference type="PANTHER" id="PTHR42760">
    <property type="entry name" value="SHORT-CHAIN DEHYDROGENASES/REDUCTASES FAMILY MEMBER"/>
    <property type="match status" value="1"/>
</dbReference>
<dbReference type="SUPFAM" id="SSF51735">
    <property type="entry name" value="NAD(P)-binding Rossmann-fold domains"/>
    <property type="match status" value="1"/>
</dbReference>
<dbReference type="GO" id="GO:0016616">
    <property type="term" value="F:oxidoreductase activity, acting on the CH-OH group of donors, NAD or NADP as acceptor"/>
    <property type="evidence" value="ECO:0007669"/>
    <property type="project" value="TreeGrafter"/>
</dbReference>
<dbReference type="PROSITE" id="PS00061">
    <property type="entry name" value="ADH_SHORT"/>
    <property type="match status" value="1"/>
</dbReference>
<evidence type="ECO:0000313" key="5">
    <source>
        <dbReference type="Proteomes" id="UP000557872"/>
    </source>
</evidence>
<sequence>MNRQSAWVSGGKNGLGKAIAAALRSAGMEVASPGSSDLDVRDADAVQTYAEGMNDLDLLVCNAGVTADKPLARMTEADWEQVMDVNLNGAFRCARAAARSMMKRRGGHIILISSYSAVHPPAGQANYAASKAALIGMMRSMAKELGPRNVRVNVVLPGFLETRMTEGLADSVKESSRSRHVLGRYNTVEAVGDFICFLHRSMPHTSGQVFNLDSRV</sequence>
<proteinExistence type="inferred from homology"/>
<dbReference type="PRINTS" id="PR00081">
    <property type="entry name" value="GDHRDH"/>
</dbReference>
<comment type="similarity">
    <text evidence="1">Belongs to the short-chain dehydrogenases/reductases (SDR) family.</text>
</comment>
<dbReference type="EMBL" id="JACBAZ010000002">
    <property type="protein sequence ID" value="NWK55437.1"/>
    <property type="molecule type" value="Genomic_DNA"/>
</dbReference>
<reference evidence="4 5" key="1">
    <citation type="submission" date="2020-07" db="EMBL/GenBank/DDBJ databases">
        <title>Roseicoccus Jingziensis gen. nov., sp. nov., isolated from coastal seawater.</title>
        <authorList>
            <person name="Feng X."/>
        </authorList>
    </citation>
    <scope>NUCLEOTIDE SEQUENCE [LARGE SCALE GENOMIC DNA]</scope>
    <source>
        <strain evidence="4 5">N1E253</strain>
    </source>
</reference>
<feature type="domain" description="Ketoreductase" evidence="3">
    <location>
        <begin position="4"/>
        <end position="162"/>
    </location>
</feature>
<dbReference type="InterPro" id="IPR020904">
    <property type="entry name" value="Sc_DH/Rdtase_CS"/>
</dbReference>
<protein>
    <submittedName>
        <fullName evidence="4">SDR family oxidoreductase</fullName>
    </submittedName>
</protein>
<keyword evidence="2" id="KW-0560">Oxidoreductase</keyword>
<dbReference type="PANTHER" id="PTHR42760:SF133">
    <property type="entry name" value="3-OXOACYL-[ACYL-CARRIER-PROTEIN] REDUCTASE"/>
    <property type="match status" value="1"/>
</dbReference>
<dbReference type="PRINTS" id="PR00080">
    <property type="entry name" value="SDRFAMILY"/>
</dbReference>
<dbReference type="Proteomes" id="UP000557872">
    <property type="component" value="Unassembled WGS sequence"/>
</dbReference>